<sequence length="251" mass="28762">MKISFIIPFHNEEKNCQLMIEKVIKFARVNKLAFEMVPVDDRSDDDTRKILLKMAKKYPQVQPVFRNHDGEEKGNTMGKTLIFGTKSAKGDIIIWTMGDLADDPSTYTDIIQKLNSGYDMVFGSRYMPGGSRGNLDLIKAFLSSWGTRLARLLFGIPVHDITNAFRGFRKVMFNNIILTSTGFSISPEFAIKAYLAGYRLSEVPTVYTNRVAGLSSFKLYYMTVSYLKLYFSLFIKYIILRQKHDFMLGNF</sequence>
<dbReference type="Pfam" id="PF00535">
    <property type="entry name" value="Glycos_transf_2"/>
    <property type="match status" value="1"/>
</dbReference>
<dbReference type="Gene3D" id="3.90.550.10">
    <property type="entry name" value="Spore Coat Polysaccharide Biosynthesis Protein SpsA, Chain A"/>
    <property type="match status" value="1"/>
</dbReference>
<organism evidence="6 7">
    <name type="scientific">Candidatus Gottesmanbacteria bacterium RIFCSPLOWO2_01_FULL_39_12b</name>
    <dbReference type="NCBI Taxonomy" id="1798388"/>
    <lineage>
        <taxon>Bacteria</taxon>
        <taxon>Candidatus Gottesmaniibacteriota</taxon>
    </lineage>
</organism>
<keyword evidence="4" id="KW-1133">Transmembrane helix</keyword>
<feature type="domain" description="Glycosyltransferase 2-like" evidence="5">
    <location>
        <begin position="4"/>
        <end position="175"/>
    </location>
</feature>
<evidence type="ECO:0000256" key="3">
    <source>
        <dbReference type="ARBA" id="ARBA00022679"/>
    </source>
</evidence>
<feature type="transmembrane region" description="Helical" evidence="4">
    <location>
        <begin position="219"/>
        <end position="239"/>
    </location>
</feature>
<keyword evidence="4" id="KW-0472">Membrane</keyword>
<reference evidence="6 7" key="1">
    <citation type="journal article" date="2016" name="Nat. Commun.">
        <title>Thousands of microbial genomes shed light on interconnected biogeochemical processes in an aquifer system.</title>
        <authorList>
            <person name="Anantharaman K."/>
            <person name="Brown C.T."/>
            <person name="Hug L.A."/>
            <person name="Sharon I."/>
            <person name="Castelle C.J."/>
            <person name="Probst A.J."/>
            <person name="Thomas B.C."/>
            <person name="Singh A."/>
            <person name="Wilkins M.J."/>
            <person name="Karaoz U."/>
            <person name="Brodie E.L."/>
            <person name="Williams K.H."/>
            <person name="Hubbard S.S."/>
            <person name="Banfield J.F."/>
        </authorList>
    </citation>
    <scope>NUCLEOTIDE SEQUENCE [LARGE SCALE GENOMIC DNA]</scope>
</reference>
<dbReference type="InterPro" id="IPR029044">
    <property type="entry name" value="Nucleotide-diphossugar_trans"/>
</dbReference>
<evidence type="ECO:0000256" key="4">
    <source>
        <dbReference type="SAM" id="Phobius"/>
    </source>
</evidence>
<comment type="caution">
    <text evidence="6">The sequence shown here is derived from an EMBL/GenBank/DDBJ whole genome shotgun (WGS) entry which is preliminary data.</text>
</comment>
<evidence type="ECO:0000313" key="6">
    <source>
        <dbReference type="EMBL" id="OGG26662.1"/>
    </source>
</evidence>
<keyword evidence="4" id="KW-0812">Transmembrane</keyword>
<evidence type="ECO:0000313" key="7">
    <source>
        <dbReference type="Proteomes" id="UP000176609"/>
    </source>
</evidence>
<name>A0A1F6AQ96_9BACT</name>
<dbReference type="InterPro" id="IPR039528">
    <property type="entry name" value="DPM1-like"/>
</dbReference>
<dbReference type="PANTHER" id="PTHR43398:SF1">
    <property type="entry name" value="DOLICHOL-PHOSPHATE MANNOSYLTRANSFERASE SUBUNIT 1"/>
    <property type="match status" value="1"/>
</dbReference>
<gene>
    <name evidence="6" type="ORF">A2960_00625</name>
</gene>
<dbReference type="InterPro" id="IPR001173">
    <property type="entry name" value="Glyco_trans_2-like"/>
</dbReference>
<dbReference type="GO" id="GO:0004582">
    <property type="term" value="F:dolichyl-phosphate beta-D-mannosyltransferase activity"/>
    <property type="evidence" value="ECO:0007669"/>
    <property type="project" value="InterPro"/>
</dbReference>
<keyword evidence="3" id="KW-0808">Transferase</keyword>
<proteinExistence type="inferred from homology"/>
<dbReference type="PANTHER" id="PTHR43398">
    <property type="entry name" value="DOLICHOL-PHOSPHATE MANNOSYLTRANSFERASE SUBUNIT 1"/>
    <property type="match status" value="1"/>
</dbReference>
<dbReference type="SUPFAM" id="SSF53448">
    <property type="entry name" value="Nucleotide-diphospho-sugar transferases"/>
    <property type="match status" value="1"/>
</dbReference>
<comment type="similarity">
    <text evidence="1">Belongs to the glycosyltransferase 2 family.</text>
</comment>
<dbReference type="EMBL" id="MFJR01000007">
    <property type="protein sequence ID" value="OGG26662.1"/>
    <property type="molecule type" value="Genomic_DNA"/>
</dbReference>
<evidence type="ECO:0000259" key="5">
    <source>
        <dbReference type="Pfam" id="PF00535"/>
    </source>
</evidence>
<accession>A0A1F6AQ96</accession>
<keyword evidence="2" id="KW-0328">Glycosyltransferase</keyword>
<dbReference type="Proteomes" id="UP000176609">
    <property type="component" value="Unassembled WGS sequence"/>
</dbReference>
<protein>
    <recommendedName>
        <fullName evidence="5">Glycosyltransferase 2-like domain-containing protein</fullName>
    </recommendedName>
</protein>
<dbReference type="AlphaFoldDB" id="A0A1F6AQ96"/>
<evidence type="ECO:0000256" key="1">
    <source>
        <dbReference type="ARBA" id="ARBA00006739"/>
    </source>
</evidence>
<evidence type="ECO:0000256" key="2">
    <source>
        <dbReference type="ARBA" id="ARBA00022676"/>
    </source>
</evidence>